<dbReference type="PANTHER" id="PTHR30385:SF4">
    <property type="entry name" value="RNA POLYMERASE SIGMA-E FACTOR"/>
    <property type="match status" value="1"/>
</dbReference>
<evidence type="ECO:0000313" key="8">
    <source>
        <dbReference type="Proteomes" id="UP000026900"/>
    </source>
</evidence>
<proteinExistence type="predicted"/>
<dbReference type="SUPFAM" id="SSF88946">
    <property type="entry name" value="Sigma2 domain of RNA polymerase sigma factors"/>
    <property type="match status" value="1"/>
</dbReference>
<dbReference type="PANTHER" id="PTHR30385">
    <property type="entry name" value="SIGMA FACTOR F FLAGELLAR"/>
    <property type="match status" value="1"/>
</dbReference>
<dbReference type="Proteomes" id="UP000026900">
    <property type="component" value="Segment"/>
</dbReference>
<keyword evidence="2" id="KW-0731">Sigma factor</keyword>
<dbReference type="Gene3D" id="1.20.140.160">
    <property type="match status" value="1"/>
</dbReference>
<dbReference type="GO" id="GO:0006352">
    <property type="term" value="P:DNA-templated transcription initiation"/>
    <property type="evidence" value="ECO:0007669"/>
    <property type="project" value="InterPro"/>
</dbReference>
<dbReference type="EMBL" id="KJ489399">
    <property type="protein sequence ID" value="AHZ10241.1"/>
    <property type="molecule type" value="Genomic_DNA"/>
</dbReference>
<sequence length="311" mass="35526">MQFVRYYDNITLSVTEGELQMIKHRELILRAQDGNEEAMEVLLTKYSGLMWSLINSHKINQNSHDDAYQELSQCFFKVVHAFDVERGFELGTYMTASMKGVLKNFMRNTKGFKIPVRLEPIVLKLRKMEISNRTNLELMVELDCSLEELQEAMSWLSAFKSISMDEEVNTGKSNNVADAKLGDIISSGEMAIDDRVALRDLIDRLPSKEKYIISKLYFDNEQQIDIAKEMRVTKNTIKNIELDALRNLRRMVGGDKARPSNRGTKPQVGDKKLCIELLRARSGGHKEISRLTGVPVGTISTWAKKVREGKM</sequence>
<protein>
    <submittedName>
        <fullName evidence="7">SigF-like RNA polymerase sigma factor</fullName>
    </submittedName>
</protein>
<reference evidence="8" key="1">
    <citation type="submission" date="2014-09" db="EMBL/GenBank/DDBJ databases">
        <authorList>
            <person name="Sauder A.B."/>
            <person name="McKenzie Q.R."/>
            <person name="Temple L.M."/>
            <person name="Alexis B.K."/>
            <person name="Al-Atrache Z."/>
            <person name="Lewis L.O."/>
            <person name="Loesser-Casey K.E."/>
            <person name="Mitchell K.J."/>
        </authorList>
    </citation>
    <scope>NUCLEOTIDE SEQUENCE [LARGE SCALE GENOMIC DNA]</scope>
</reference>
<dbReference type="Pfam" id="PF04542">
    <property type="entry name" value="Sigma70_r2"/>
    <property type="match status" value="1"/>
</dbReference>
<evidence type="ECO:0000256" key="2">
    <source>
        <dbReference type="ARBA" id="ARBA00023082"/>
    </source>
</evidence>
<keyword evidence="1" id="KW-0805">Transcription regulation</keyword>
<feature type="domain" description="RNA polymerase sigma-70 region 4" evidence="6">
    <location>
        <begin position="202"/>
        <end position="249"/>
    </location>
</feature>
<organism evidence="7 8">
    <name type="scientific">Bacillus phage Hakuna</name>
    <dbReference type="NCBI Taxonomy" id="1486659"/>
    <lineage>
        <taxon>Viruses</taxon>
        <taxon>Duplodnaviria</taxon>
        <taxon>Heunggongvirae</taxon>
        <taxon>Uroviricota</taxon>
        <taxon>Caudoviricetes</taxon>
        <taxon>Herelleviridae</taxon>
        <taxon>Bastillevirinae</taxon>
        <taxon>Wphvirus</taxon>
        <taxon>Wphvirus hakuna</taxon>
    </lineage>
</organism>
<dbReference type="NCBIfam" id="TIGR02937">
    <property type="entry name" value="sigma70-ECF"/>
    <property type="match status" value="1"/>
</dbReference>
<dbReference type="InterPro" id="IPR007630">
    <property type="entry name" value="RNA_pol_sigma70_r4"/>
</dbReference>
<dbReference type="InterPro" id="IPR013325">
    <property type="entry name" value="RNA_pol_sigma_r2"/>
</dbReference>
<dbReference type="InterPro" id="IPR014284">
    <property type="entry name" value="RNA_pol_sigma-70_dom"/>
</dbReference>
<dbReference type="InterPro" id="IPR007627">
    <property type="entry name" value="RNA_pol_sigma70_r2"/>
</dbReference>
<dbReference type="SUPFAM" id="SSF88659">
    <property type="entry name" value="Sigma3 and sigma4 domains of RNA polymerase sigma factors"/>
    <property type="match status" value="1"/>
</dbReference>
<keyword evidence="3" id="KW-0238">DNA-binding</keyword>
<keyword evidence="4" id="KW-0804">Transcription</keyword>
<evidence type="ECO:0000313" key="7">
    <source>
        <dbReference type="EMBL" id="AHZ10241.1"/>
    </source>
</evidence>
<name>A0A024B252_9CAUD</name>
<dbReference type="RefSeq" id="YP_009036672.1">
    <property type="nucleotide sequence ID" value="NC_024213.1"/>
</dbReference>
<dbReference type="KEGG" id="vg:19526223"/>
<dbReference type="GO" id="GO:0016987">
    <property type="term" value="F:sigma factor activity"/>
    <property type="evidence" value="ECO:0007669"/>
    <property type="project" value="UniProtKB-KW"/>
</dbReference>
<keyword evidence="8" id="KW-1185">Reference proteome</keyword>
<evidence type="ECO:0000256" key="3">
    <source>
        <dbReference type="ARBA" id="ARBA00023125"/>
    </source>
</evidence>
<dbReference type="GeneID" id="19526223"/>
<dbReference type="Gene3D" id="1.10.1740.10">
    <property type="match status" value="1"/>
</dbReference>
<evidence type="ECO:0000256" key="4">
    <source>
        <dbReference type="ARBA" id="ARBA00023163"/>
    </source>
</evidence>
<accession>A0A024B252</accession>
<evidence type="ECO:0000256" key="1">
    <source>
        <dbReference type="ARBA" id="ARBA00023015"/>
    </source>
</evidence>
<dbReference type="InterPro" id="IPR013324">
    <property type="entry name" value="RNA_pol_sigma_r3/r4-like"/>
</dbReference>
<evidence type="ECO:0000259" key="5">
    <source>
        <dbReference type="Pfam" id="PF04542"/>
    </source>
</evidence>
<dbReference type="GO" id="GO:0003677">
    <property type="term" value="F:DNA binding"/>
    <property type="evidence" value="ECO:0007669"/>
    <property type="project" value="UniProtKB-KW"/>
</dbReference>
<evidence type="ECO:0000259" key="6">
    <source>
        <dbReference type="Pfam" id="PF04545"/>
    </source>
</evidence>
<dbReference type="Pfam" id="PF04545">
    <property type="entry name" value="Sigma70_r4"/>
    <property type="match status" value="1"/>
</dbReference>
<feature type="domain" description="RNA polymerase sigma-70 region 2" evidence="5">
    <location>
        <begin position="43"/>
        <end position="109"/>
    </location>
</feature>